<proteinExistence type="predicted"/>
<dbReference type="VEuPathDB" id="FungiDB:EMCG_01400"/>
<comment type="caution">
    <text evidence="1">The sequence shown here is derived from an EMBL/GenBank/DDBJ whole genome shotgun (WGS) entry which is preliminary data.</text>
</comment>
<reference evidence="1 2" key="1">
    <citation type="submission" date="2017-10" db="EMBL/GenBank/DDBJ databases">
        <title>Comparative genomics in systemic dimorphic fungi from Ajellomycetaceae.</title>
        <authorList>
            <person name="Munoz J.F."/>
            <person name="Mcewen J.G."/>
            <person name="Clay O.K."/>
            <person name="Cuomo C.A."/>
        </authorList>
    </citation>
    <scope>NUCLEOTIDE SEQUENCE [LARGE SCALE GENOMIC DNA]</scope>
    <source>
        <strain evidence="1 2">UAMH4076</strain>
    </source>
</reference>
<evidence type="ECO:0000313" key="1">
    <source>
        <dbReference type="EMBL" id="PGH28617.1"/>
    </source>
</evidence>
<evidence type="ECO:0000313" key="2">
    <source>
        <dbReference type="Proteomes" id="UP000226031"/>
    </source>
</evidence>
<organism evidence="1 2">
    <name type="scientific">[Emmonsia] crescens</name>
    <dbReference type="NCBI Taxonomy" id="73230"/>
    <lineage>
        <taxon>Eukaryota</taxon>
        <taxon>Fungi</taxon>
        <taxon>Dikarya</taxon>
        <taxon>Ascomycota</taxon>
        <taxon>Pezizomycotina</taxon>
        <taxon>Eurotiomycetes</taxon>
        <taxon>Eurotiomycetidae</taxon>
        <taxon>Onygenales</taxon>
        <taxon>Ajellomycetaceae</taxon>
        <taxon>Emergomyces</taxon>
    </lineage>
</organism>
<protein>
    <submittedName>
        <fullName evidence="1">Uncharacterized protein</fullName>
    </submittedName>
</protein>
<sequence>MKPRGQELRMECYLQKLLSGEELSDEERAGIVEAAKEAGYPMIPNLEIPWEGTDDIDFENRGFPDFYKN</sequence>
<keyword evidence="2" id="KW-1185">Reference proteome</keyword>
<accession>A0A2B7Z722</accession>
<dbReference type="Proteomes" id="UP000226031">
    <property type="component" value="Unassembled WGS sequence"/>
</dbReference>
<name>A0A2B7Z722_9EURO</name>
<dbReference type="EMBL" id="PDND01000361">
    <property type="protein sequence ID" value="PGH28617.1"/>
    <property type="molecule type" value="Genomic_DNA"/>
</dbReference>
<dbReference type="AlphaFoldDB" id="A0A2B7Z722"/>
<gene>
    <name evidence="1" type="ORF">GX50_08639</name>
</gene>